<organism evidence="2 3">
    <name type="scientific">Frankia canadensis</name>
    <dbReference type="NCBI Taxonomy" id="1836972"/>
    <lineage>
        <taxon>Bacteria</taxon>
        <taxon>Bacillati</taxon>
        <taxon>Actinomycetota</taxon>
        <taxon>Actinomycetes</taxon>
        <taxon>Frankiales</taxon>
        <taxon>Frankiaceae</taxon>
        <taxon>Frankia</taxon>
    </lineage>
</organism>
<name>A0A2I2L2F3_9ACTN</name>
<dbReference type="AlphaFoldDB" id="A0A2I2L2F3"/>
<feature type="compositionally biased region" description="Basic residues" evidence="1">
    <location>
        <begin position="20"/>
        <end position="29"/>
    </location>
</feature>
<feature type="compositionally biased region" description="Basic and acidic residues" evidence="1">
    <location>
        <begin position="33"/>
        <end position="43"/>
    </location>
</feature>
<sequence>MREDEGKGLSSLIIPGGIATRHRPGRPGGRRPAVADHPWRDRNPACRQRARRRALALPAKIG</sequence>
<evidence type="ECO:0000313" key="3">
    <source>
        <dbReference type="Proteomes" id="UP000234331"/>
    </source>
</evidence>
<protein>
    <submittedName>
        <fullName evidence="2">Uncharacterized protein</fullName>
    </submittedName>
</protein>
<dbReference type="EMBL" id="FZMO01000560">
    <property type="protein sequence ID" value="SNQ52091.1"/>
    <property type="molecule type" value="Genomic_DNA"/>
</dbReference>
<reference evidence="2 3" key="1">
    <citation type="submission" date="2017-06" db="EMBL/GenBank/DDBJ databases">
        <authorList>
            <person name="Kim H.J."/>
            <person name="Triplett B.A."/>
        </authorList>
    </citation>
    <scope>NUCLEOTIDE SEQUENCE [LARGE SCALE GENOMIC DNA]</scope>
    <source>
        <strain evidence="2">FRACA_ARgP5</strain>
    </source>
</reference>
<feature type="region of interest" description="Disordered" evidence="1">
    <location>
        <begin position="1"/>
        <end position="43"/>
    </location>
</feature>
<evidence type="ECO:0000256" key="1">
    <source>
        <dbReference type="SAM" id="MobiDB-lite"/>
    </source>
</evidence>
<accession>A0A2I2L2F3</accession>
<keyword evidence="3" id="KW-1185">Reference proteome</keyword>
<dbReference type="Proteomes" id="UP000234331">
    <property type="component" value="Unassembled WGS sequence"/>
</dbReference>
<gene>
    <name evidence="2" type="ORF">FRACA_910003</name>
</gene>
<evidence type="ECO:0000313" key="2">
    <source>
        <dbReference type="EMBL" id="SNQ52091.1"/>
    </source>
</evidence>
<proteinExistence type="predicted"/>